<keyword evidence="2" id="KW-1185">Reference proteome</keyword>
<name>Q23AI2_TETTS</name>
<dbReference type="KEGG" id="tet:TTHERM_00425770"/>
<accession>Q23AI2</accession>
<dbReference type="AlphaFoldDB" id="Q23AI2"/>
<reference evidence="2" key="1">
    <citation type="journal article" date="2006" name="PLoS Biol.">
        <title>Macronuclear genome sequence of the ciliate Tetrahymena thermophila, a model eukaryote.</title>
        <authorList>
            <person name="Eisen J.A."/>
            <person name="Coyne R.S."/>
            <person name="Wu M."/>
            <person name="Wu D."/>
            <person name="Thiagarajan M."/>
            <person name="Wortman J.R."/>
            <person name="Badger J.H."/>
            <person name="Ren Q."/>
            <person name="Amedeo P."/>
            <person name="Jones K.M."/>
            <person name="Tallon L.J."/>
            <person name="Delcher A.L."/>
            <person name="Salzberg S.L."/>
            <person name="Silva J.C."/>
            <person name="Haas B.J."/>
            <person name="Majoros W.H."/>
            <person name="Farzad M."/>
            <person name="Carlton J.M."/>
            <person name="Smith R.K. Jr."/>
            <person name="Garg J."/>
            <person name="Pearlman R.E."/>
            <person name="Karrer K.M."/>
            <person name="Sun L."/>
            <person name="Manning G."/>
            <person name="Elde N.C."/>
            <person name="Turkewitz A.P."/>
            <person name="Asai D.J."/>
            <person name="Wilkes D.E."/>
            <person name="Wang Y."/>
            <person name="Cai H."/>
            <person name="Collins K."/>
            <person name="Stewart B.A."/>
            <person name="Lee S.R."/>
            <person name="Wilamowska K."/>
            <person name="Weinberg Z."/>
            <person name="Ruzzo W.L."/>
            <person name="Wloga D."/>
            <person name="Gaertig J."/>
            <person name="Frankel J."/>
            <person name="Tsao C.-C."/>
            <person name="Gorovsky M.A."/>
            <person name="Keeling P.J."/>
            <person name="Waller R.F."/>
            <person name="Patron N.J."/>
            <person name="Cherry J.M."/>
            <person name="Stover N.A."/>
            <person name="Krieger C.J."/>
            <person name="del Toro C."/>
            <person name="Ryder H.F."/>
            <person name="Williamson S.C."/>
            <person name="Barbeau R.A."/>
            <person name="Hamilton E.P."/>
            <person name="Orias E."/>
        </authorList>
    </citation>
    <scope>NUCLEOTIDE SEQUENCE [LARGE SCALE GENOMIC DNA]</scope>
    <source>
        <strain evidence="2">SB210</strain>
    </source>
</reference>
<dbReference type="GeneID" id="7845647"/>
<evidence type="ECO:0000313" key="1">
    <source>
        <dbReference type="EMBL" id="EAR93510.1"/>
    </source>
</evidence>
<sequence length="61" mass="7143">MQVGRQKQKGIDRKQNSIQQITIKCNLYFLQFQIEQKNKFDLQSCLENNSAISIQLGSMHE</sequence>
<protein>
    <submittedName>
        <fullName evidence="1">Uncharacterized protein</fullName>
    </submittedName>
</protein>
<dbReference type="HOGENOM" id="CLU_2927719_0_0_1"/>
<dbReference type="EMBL" id="GG662724">
    <property type="protein sequence ID" value="EAR93510.1"/>
    <property type="molecule type" value="Genomic_DNA"/>
</dbReference>
<dbReference type="Proteomes" id="UP000009168">
    <property type="component" value="Unassembled WGS sequence"/>
</dbReference>
<proteinExistence type="predicted"/>
<gene>
    <name evidence="1" type="ORF">TTHERM_00425770</name>
</gene>
<evidence type="ECO:0000313" key="2">
    <source>
        <dbReference type="Proteomes" id="UP000009168"/>
    </source>
</evidence>
<dbReference type="RefSeq" id="XP_001013755.1">
    <property type="nucleotide sequence ID" value="XM_001013755.1"/>
</dbReference>
<organism evidence="1 2">
    <name type="scientific">Tetrahymena thermophila (strain SB210)</name>
    <dbReference type="NCBI Taxonomy" id="312017"/>
    <lineage>
        <taxon>Eukaryota</taxon>
        <taxon>Sar</taxon>
        <taxon>Alveolata</taxon>
        <taxon>Ciliophora</taxon>
        <taxon>Intramacronucleata</taxon>
        <taxon>Oligohymenophorea</taxon>
        <taxon>Hymenostomatida</taxon>
        <taxon>Tetrahymenina</taxon>
        <taxon>Tetrahymenidae</taxon>
        <taxon>Tetrahymena</taxon>
    </lineage>
</organism>
<dbReference type="InParanoid" id="Q23AI2"/>